<dbReference type="EMBL" id="CAJVPM010018158">
    <property type="protein sequence ID" value="CAG8623610.1"/>
    <property type="molecule type" value="Genomic_DNA"/>
</dbReference>
<comment type="caution">
    <text evidence="1">The sequence shown here is derived from an EMBL/GenBank/DDBJ whole genome shotgun (WGS) entry which is preliminary data.</text>
</comment>
<evidence type="ECO:0000313" key="2">
    <source>
        <dbReference type="Proteomes" id="UP000789860"/>
    </source>
</evidence>
<reference evidence="1" key="1">
    <citation type="submission" date="2021-06" db="EMBL/GenBank/DDBJ databases">
        <authorList>
            <person name="Kallberg Y."/>
            <person name="Tangrot J."/>
            <person name="Rosling A."/>
        </authorList>
    </citation>
    <scope>NUCLEOTIDE SEQUENCE</scope>
    <source>
        <strain evidence="1">AU212A</strain>
    </source>
</reference>
<accession>A0ACA9N1X4</accession>
<gene>
    <name evidence="1" type="ORF">SCALOS_LOCUS7733</name>
</gene>
<feature type="non-terminal residue" evidence="1">
    <location>
        <position position="148"/>
    </location>
</feature>
<protein>
    <submittedName>
        <fullName evidence="1">4745_t:CDS:1</fullName>
    </submittedName>
</protein>
<name>A0ACA9N1X4_9GLOM</name>
<proteinExistence type="predicted"/>
<organism evidence="1 2">
    <name type="scientific">Scutellospora calospora</name>
    <dbReference type="NCBI Taxonomy" id="85575"/>
    <lineage>
        <taxon>Eukaryota</taxon>
        <taxon>Fungi</taxon>
        <taxon>Fungi incertae sedis</taxon>
        <taxon>Mucoromycota</taxon>
        <taxon>Glomeromycotina</taxon>
        <taxon>Glomeromycetes</taxon>
        <taxon>Diversisporales</taxon>
        <taxon>Gigasporaceae</taxon>
        <taxon>Scutellospora</taxon>
    </lineage>
</organism>
<dbReference type="Proteomes" id="UP000789860">
    <property type="component" value="Unassembled WGS sequence"/>
</dbReference>
<keyword evidence="2" id="KW-1185">Reference proteome</keyword>
<sequence>GYADIGRDSNKISNLVPQRYNQGYIYPTSEVSPMPAPYTDVRRQQNNPTRIPSNRIPGSDISRYQPTVNNVSLDRNPTITRQATNNDNNYSQRVYPNNAYTDIPIPPRRPRYANLDRSLSAKNYTDNNRIPPQYSSQSTPMPTIITRN</sequence>
<evidence type="ECO:0000313" key="1">
    <source>
        <dbReference type="EMBL" id="CAG8623610.1"/>
    </source>
</evidence>
<feature type="non-terminal residue" evidence="1">
    <location>
        <position position="1"/>
    </location>
</feature>